<comment type="caution">
    <text evidence="9">The sequence shown here is derived from an EMBL/GenBank/DDBJ whole genome shotgun (WGS) entry which is preliminary data.</text>
</comment>
<proteinExistence type="predicted"/>
<evidence type="ECO:0000256" key="3">
    <source>
        <dbReference type="ARBA" id="ARBA00022832"/>
    </source>
</evidence>
<protein>
    <submittedName>
        <fullName evidence="9">Transcription factor FapR</fullName>
    </submittedName>
</protein>
<dbReference type="GO" id="GO:0006633">
    <property type="term" value="P:fatty acid biosynthetic process"/>
    <property type="evidence" value="ECO:0007669"/>
    <property type="project" value="UniProtKB-KW"/>
</dbReference>
<keyword evidence="8" id="KW-0804">Transcription</keyword>
<sequence length="203" mass="23499">MIFKEYLRLGTKMRGERVKLKKNDRRVAIKEAIELNPFITDYELCEKFDVSIQTIRLDRTHLNIPELRKRIKLVAEQNYGRIKSIEANEIIGDLIQVNPDVSAQSLIEITIDSVFAKSEIARGHVLFAQANSLCVALIHKPIVLTHESQVEFKEKVKLNDTVRADARVIDITDKHYIIEVNSYVSDMLVFKGKFKMYYTSEDE</sequence>
<accession>A0AAE5QZP7</accession>
<evidence type="ECO:0000313" key="9">
    <source>
        <dbReference type="EMBL" id="PIH10897.1"/>
    </source>
</evidence>
<dbReference type="GO" id="GO:0045892">
    <property type="term" value="P:negative regulation of DNA-templated transcription"/>
    <property type="evidence" value="ECO:0007669"/>
    <property type="project" value="InterPro"/>
</dbReference>
<keyword evidence="4" id="KW-0805">Transcription regulation</keyword>
<dbReference type="InterPro" id="IPR017275">
    <property type="entry name" value="Transcription_factor_FapR"/>
</dbReference>
<dbReference type="InterPro" id="IPR029069">
    <property type="entry name" value="HotDog_dom_sf"/>
</dbReference>
<evidence type="ECO:0000256" key="7">
    <source>
        <dbReference type="ARBA" id="ARBA00023160"/>
    </source>
</evidence>
<gene>
    <name evidence="9" type="ORF">CTJ08_03275</name>
</gene>
<dbReference type="GO" id="GO:0045717">
    <property type="term" value="P:negative regulation of fatty acid biosynthetic process"/>
    <property type="evidence" value="ECO:0007669"/>
    <property type="project" value="InterPro"/>
</dbReference>
<keyword evidence="5" id="KW-0443">Lipid metabolism</keyword>
<dbReference type="SUPFAM" id="SSF54637">
    <property type="entry name" value="Thioesterase/thiol ester dehydrase-isomerase"/>
    <property type="match status" value="1"/>
</dbReference>
<keyword evidence="6" id="KW-0238">DNA-binding</keyword>
<dbReference type="Gene3D" id="1.10.10.10">
    <property type="entry name" value="Winged helix-like DNA-binding domain superfamily/Winged helix DNA-binding domain"/>
    <property type="match status" value="1"/>
</dbReference>
<dbReference type="EMBL" id="PEJG01000003">
    <property type="protein sequence ID" value="PIH10897.1"/>
    <property type="molecule type" value="Genomic_DNA"/>
</dbReference>
<name>A0AAE5QZP7_STAEP</name>
<evidence type="ECO:0000256" key="1">
    <source>
        <dbReference type="ARBA" id="ARBA00022491"/>
    </source>
</evidence>
<dbReference type="Gene3D" id="3.10.129.10">
    <property type="entry name" value="Hotdog Thioesterase"/>
    <property type="match status" value="1"/>
</dbReference>
<keyword evidence="3" id="KW-0276">Fatty acid metabolism</keyword>
<keyword evidence="2" id="KW-0444">Lipid biosynthesis</keyword>
<organism evidence="9 10">
    <name type="scientific">Staphylococcus epidermidis</name>
    <dbReference type="NCBI Taxonomy" id="1282"/>
    <lineage>
        <taxon>Bacteria</taxon>
        <taxon>Bacillati</taxon>
        <taxon>Bacillota</taxon>
        <taxon>Bacilli</taxon>
        <taxon>Bacillales</taxon>
        <taxon>Staphylococcaceae</taxon>
        <taxon>Staphylococcus</taxon>
    </lineage>
</organism>
<dbReference type="InterPro" id="IPR036388">
    <property type="entry name" value="WH-like_DNA-bd_sf"/>
</dbReference>
<dbReference type="NCBIfam" id="NF003359">
    <property type="entry name" value="PRK04424.1"/>
    <property type="match status" value="1"/>
</dbReference>
<reference evidence="9 10" key="1">
    <citation type="submission" date="2017-10" db="EMBL/GenBank/DDBJ databases">
        <title>genome sequences of Staph epi in chlorhexidine trial.</title>
        <authorList>
            <person name="Greninger A.L."/>
            <person name="Addetia A."/>
            <person name="Qin X."/>
            <person name="Zerr D."/>
        </authorList>
    </citation>
    <scope>NUCLEOTIDE SEQUENCE [LARGE SCALE GENOMIC DNA]</scope>
    <source>
        <strain evidence="9 10">SCH-17</strain>
    </source>
</reference>
<evidence type="ECO:0000256" key="6">
    <source>
        <dbReference type="ARBA" id="ARBA00023125"/>
    </source>
</evidence>
<dbReference type="AlphaFoldDB" id="A0AAE5QZP7"/>
<dbReference type="GO" id="GO:0003700">
    <property type="term" value="F:DNA-binding transcription factor activity"/>
    <property type="evidence" value="ECO:0007669"/>
    <property type="project" value="InterPro"/>
</dbReference>
<evidence type="ECO:0000256" key="4">
    <source>
        <dbReference type="ARBA" id="ARBA00023015"/>
    </source>
</evidence>
<keyword evidence="7" id="KW-0275">Fatty acid biosynthesis</keyword>
<keyword evidence="1" id="KW-0678">Repressor</keyword>
<evidence type="ECO:0000256" key="2">
    <source>
        <dbReference type="ARBA" id="ARBA00022516"/>
    </source>
</evidence>
<dbReference type="Proteomes" id="UP000228502">
    <property type="component" value="Unassembled WGS sequence"/>
</dbReference>
<dbReference type="PIRSF" id="PIRSF037733">
    <property type="entry name" value="Transcription_factor_FapR"/>
    <property type="match status" value="1"/>
</dbReference>
<evidence type="ECO:0000313" key="10">
    <source>
        <dbReference type="Proteomes" id="UP000228502"/>
    </source>
</evidence>
<evidence type="ECO:0000256" key="5">
    <source>
        <dbReference type="ARBA" id="ARBA00023098"/>
    </source>
</evidence>
<evidence type="ECO:0000256" key="8">
    <source>
        <dbReference type="ARBA" id="ARBA00023163"/>
    </source>
</evidence>
<dbReference type="GO" id="GO:0003677">
    <property type="term" value="F:DNA binding"/>
    <property type="evidence" value="ECO:0007669"/>
    <property type="project" value="UniProtKB-KW"/>
</dbReference>